<protein>
    <submittedName>
        <fullName evidence="1">Uncharacterized protein</fullName>
    </submittedName>
</protein>
<dbReference type="RefSeq" id="WP_208568089.1">
    <property type="nucleotide sequence ID" value="NZ_JAGFWR010000008.1"/>
</dbReference>
<name>A0ABS3VA16_9ACTN</name>
<accession>A0ABS3VA16</accession>
<reference evidence="1 2" key="1">
    <citation type="submission" date="2021-03" db="EMBL/GenBank/DDBJ databases">
        <authorList>
            <person name="Lee D.-H."/>
        </authorList>
    </citation>
    <scope>NUCLEOTIDE SEQUENCE [LARGE SCALE GENOMIC DNA]</scope>
    <source>
        <strain evidence="1 2">MMS20-R2-23</strain>
    </source>
</reference>
<sequence length="186" mass="20949">MTLLPAVRTRDEVDVYLELHPCGRCGSMEVAWTATATTRESRPAYRYSGRCAECHEQREFLFALPEGRTAPADAGPHPRSRFGGPQPSALLDPGEWLLVADWCGEAAEVAERQGDDAEAADLRWTAVAALEEVRKFLPETGDAVPEAAFWSTRGRTVYQREPGRFRRRRIEVVRDFHLDHMPWSPA</sequence>
<evidence type="ECO:0000313" key="1">
    <source>
        <dbReference type="EMBL" id="MBO4162460.1"/>
    </source>
</evidence>
<evidence type="ECO:0000313" key="2">
    <source>
        <dbReference type="Proteomes" id="UP000671399"/>
    </source>
</evidence>
<gene>
    <name evidence="1" type="ORF">JQN83_16815</name>
</gene>
<comment type="caution">
    <text evidence="1">The sequence shown here is derived from an EMBL/GenBank/DDBJ whole genome shotgun (WGS) entry which is preliminary data.</text>
</comment>
<dbReference type="EMBL" id="JAGFWR010000008">
    <property type="protein sequence ID" value="MBO4162460.1"/>
    <property type="molecule type" value="Genomic_DNA"/>
</dbReference>
<proteinExistence type="predicted"/>
<dbReference type="Proteomes" id="UP000671399">
    <property type="component" value="Unassembled WGS sequence"/>
</dbReference>
<keyword evidence="2" id="KW-1185">Reference proteome</keyword>
<organism evidence="1 2">
    <name type="scientific">Micromonospora antibiotica</name>
    <dbReference type="NCBI Taxonomy" id="2807623"/>
    <lineage>
        <taxon>Bacteria</taxon>
        <taxon>Bacillati</taxon>
        <taxon>Actinomycetota</taxon>
        <taxon>Actinomycetes</taxon>
        <taxon>Micromonosporales</taxon>
        <taxon>Micromonosporaceae</taxon>
        <taxon>Micromonospora</taxon>
    </lineage>
</organism>